<dbReference type="Pfam" id="PF03772">
    <property type="entry name" value="Competence"/>
    <property type="match status" value="1"/>
</dbReference>
<feature type="transmembrane region" description="Helical" evidence="7">
    <location>
        <begin position="391"/>
        <end position="420"/>
    </location>
</feature>
<dbReference type="NCBIfam" id="TIGR00360">
    <property type="entry name" value="ComEC_N-term"/>
    <property type="match status" value="1"/>
</dbReference>
<evidence type="ECO:0008006" key="13">
    <source>
        <dbReference type="Google" id="ProtNLM"/>
    </source>
</evidence>
<dbReference type="InterPro" id="IPR004477">
    <property type="entry name" value="ComEC_N"/>
</dbReference>
<comment type="caution">
    <text evidence="11">The sequence shown here is derived from an EMBL/GenBank/DDBJ whole genome shotgun (WGS) entry which is preliminary data.</text>
</comment>
<dbReference type="EMBL" id="BSRZ01000001">
    <property type="protein sequence ID" value="GLW62810.1"/>
    <property type="molecule type" value="Genomic_DNA"/>
</dbReference>
<evidence type="ECO:0000313" key="12">
    <source>
        <dbReference type="Proteomes" id="UP001165124"/>
    </source>
</evidence>
<dbReference type="AlphaFoldDB" id="A0A9W6UVL9"/>
<feature type="transmembrane region" description="Helical" evidence="7">
    <location>
        <begin position="16"/>
        <end position="47"/>
    </location>
</feature>
<evidence type="ECO:0000259" key="10">
    <source>
        <dbReference type="Pfam" id="PF13567"/>
    </source>
</evidence>
<dbReference type="Proteomes" id="UP001165124">
    <property type="component" value="Unassembled WGS sequence"/>
</dbReference>
<dbReference type="InterPro" id="IPR025405">
    <property type="entry name" value="DUF4131"/>
</dbReference>
<gene>
    <name evidence="11" type="ORF">Arub01_10540</name>
</gene>
<proteinExistence type="predicted"/>
<feature type="transmembrane region" description="Helical" evidence="7">
    <location>
        <begin position="364"/>
        <end position="385"/>
    </location>
</feature>
<keyword evidence="5 7" id="KW-0472">Membrane</keyword>
<feature type="transmembrane region" description="Helical" evidence="7">
    <location>
        <begin position="484"/>
        <end position="503"/>
    </location>
</feature>
<dbReference type="InterPro" id="IPR035681">
    <property type="entry name" value="ComA-like_MBL"/>
</dbReference>
<organism evidence="11 12">
    <name type="scientific">Actinomadura rubrobrunea</name>
    <dbReference type="NCBI Taxonomy" id="115335"/>
    <lineage>
        <taxon>Bacteria</taxon>
        <taxon>Bacillati</taxon>
        <taxon>Actinomycetota</taxon>
        <taxon>Actinomycetes</taxon>
        <taxon>Streptosporangiales</taxon>
        <taxon>Thermomonosporaceae</taxon>
        <taxon>Actinomadura</taxon>
    </lineage>
</organism>
<feature type="region of interest" description="Disordered" evidence="6">
    <location>
        <begin position="593"/>
        <end position="629"/>
    </location>
</feature>
<feature type="transmembrane region" description="Helical" evidence="7">
    <location>
        <begin position="312"/>
        <end position="329"/>
    </location>
</feature>
<evidence type="ECO:0000256" key="1">
    <source>
        <dbReference type="ARBA" id="ARBA00004651"/>
    </source>
</evidence>
<evidence type="ECO:0000259" key="9">
    <source>
        <dbReference type="Pfam" id="PF03772"/>
    </source>
</evidence>
<keyword evidence="12" id="KW-1185">Reference proteome</keyword>
<dbReference type="RefSeq" id="WP_067915018.1">
    <property type="nucleotide sequence ID" value="NZ_BSRZ01000001.1"/>
</dbReference>
<dbReference type="SUPFAM" id="SSF56281">
    <property type="entry name" value="Metallo-hydrolase/oxidoreductase"/>
    <property type="match status" value="1"/>
</dbReference>
<dbReference type="CDD" id="cd07731">
    <property type="entry name" value="ComA-like_MBL-fold"/>
    <property type="match status" value="1"/>
</dbReference>
<evidence type="ECO:0000256" key="7">
    <source>
        <dbReference type="SAM" id="Phobius"/>
    </source>
</evidence>
<dbReference type="InterPro" id="IPR052159">
    <property type="entry name" value="Competence_DNA_uptake"/>
</dbReference>
<evidence type="ECO:0000256" key="6">
    <source>
        <dbReference type="SAM" id="MobiDB-lite"/>
    </source>
</evidence>
<dbReference type="PANTHER" id="PTHR30619:SF1">
    <property type="entry name" value="RECOMBINATION PROTEIN 2"/>
    <property type="match status" value="1"/>
</dbReference>
<dbReference type="InterPro" id="IPR036866">
    <property type="entry name" value="RibonucZ/Hydroxyglut_hydro"/>
</dbReference>
<protein>
    <recommendedName>
        <fullName evidence="13">MBL fold metallo-hydrolase</fullName>
    </recommendedName>
</protein>
<dbReference type="GO" id="GO:0005886">
    <property type="term" value="C:plasma membrane"/>
    <property type="evidence" value="ECO:0007669"/>
    <property type="project" value="UniProtKB-SubCell"/>
</dbReference>
<accession>A0A9W6UVL9</accession>
<evidence type="ECO:0000313" key="11">
    <source>
        <dbReference type="EMBL" id="GLW62810.1"/>
    </source>
</evidence>
<feature type="transmembrane region" description="Helical" evidence="7">
    <location>
        <begin position="456"/>
        <end position="477"/>
    </location>
</feature>
<evidence type="ECO:0000256" key="2">
    <source>
        <dbReference type="ARBA" id="ARBA00022475"/>
    </source>
</evidence>
<feature type="transmembrane region" description="Helical" evidence="7">
    <location>
        <begin position="427"/>
        <end position="444"/>
    </location>
</feature>
<comment type="subcellular location">
    <subcellularLocation>
        <location evidence="1">Cell membrane</location>
        <topology evidence="1">Multi-pass membrane protein</topology>
    </subcellularLocation>
</comment>
<feature type="domain" description="ComEC/Rec2-related protein" evidence="9">
    <location>
        <begin position="215"/>
        <end position="479"/>
    </location>
</feature>
<feature type="transmembrane region" description="Helical" evidence="7">
    <location>
        <begin position="59"/>
        <end position="77"/>
    </location>
</feature>
<evidence type="ECO:0000256" key="3">
    <source>
        <dbReference type="ARBA" id="ARBA00022692"/>
    </source>
</evidence>
<feature type="transmembrane region" description="Helical" evidence="7">
    <location>
        <begin position="335"/>
        <end position="352"/>
    </location>
</feature>
<sequence length="852" mass="87548">MTPRQGHDLRLVAPAIAAWTAAAIAIGAGRAAAYGIAGAAVAAIAFVRRRGDAGRWCTLALTCAAASAVGVGLRAAAVESGPVRDLARSGGHATVEAVVTADPEWGSGRRFLLVRMRAQTVDARGRRTRVRVPILAMAFDRRWSGLLPGQRVRFTGRFAPPRRAELLAAVVVVRGPPTVLGPASAVQRAAEHVRGRLRLAVARLPSDQRGVLPGMVVGDTSRLDARLADDFRTAGLTHLLVVSGSNLAIVVGAVLGLCRLVGLGHRGTPLVAALAVPVFVVVARPEPSVLRATVMGLIGLLALAVGRRRQGLPALCAAVLLLILIDPALARSYGFALSVLATAGLLILAPPWRERLRRRLPGPLADAVAVAAAAQVAVAPVLVMLSGEVGVVAVLANLLAAPAVAPATLLGAAAALVALVWPQAAQVVAWPAGLAVGWIIWVARTAADLPYATIPWRAGGLGALSLLAAGGCAALILRFRRIRLVAAAAMAGLLVAVVVLRVLSPGWPPQGWMMVACDVGQGDAIVLSAAPGRAVVVDTGPEPRPVDACLDRLGIREVPLLVLTHPHADHVNGIDGVLDGRRLHTVLTTPLGTGREARPALTPAAQAPRAANPGAPTPALNPPPHSTLTAQTADHLKDAVPQPPPRLATGTTTCPQRGAAVYAVEATATMASPAGFTPAASGLRAPSVVRSGDGSGAVLRPAAAGQRWQIDGLTLTVLGPDGTGPKLTSQDDGSAVNNASVVLVAQRQGFSALLAGDIEPEAQRALQGVVPPVQVLKVPHHGSRKQEPNFLAATRAAISVISVGRGNDYGHPSTATTEMLRRLGMRVHRTDQDGDIAVVRTASGGLAVVTRR</sequence>
<dbReference type="InterPro" id="IPR001279">
    <property type="entry name" value="Metallo-B-lactamas"/>
</dbReference>
<feature type="transmembrane region" description="Helical" evidence="7">
    <location>
        <begin position="267"/>
        <end position="283"/>
    </location>
</feature>
<feature type="compositionally biased region" description="Low complexity" evidence="6">
    <location>
        <begin position="599"/>
        <end position="614"/>
    </location>
</feature>
<feature type="domain" description="Metallo-beta-lactamase" evidence="8">
    <location>
        <begin position="518"/>
        <end position="585"/>
    </location>
</feature>
<keyword evidence="3 7" id="KW-0812">Transmembrane</keyword>
<evidence type="ECO:0000256" key="5">
    <source>
        <dbReference type="ARBA" id="ARBA00023136"/>
    </source>
</evidence>
<dbReference type="Gene3D" id="3.60.15.10">
    <property type="entry name" value="Ribonuclease Z/Hydroxyacylglutathione hydrolase-like"/>
    <property type="match status" value="1"/>
</dbReference>
<evidence type="ECO:0000256" key="4">
    <source>
        <dbReference type="ARBA" id="ARBA00022989"/>
    </source>
</evidence>
<keyword evidence="2" id="KW-1003">Cell membrane</keyword>
<name>A0A9W6UVL9_9ACTN</name>
<evidence type="ECO:0000259" key="8">
    <source>
        <dbReference type="Pfam" id="PF00753"/>
    </source>
</evidence>
<feature type="transmembrane region" description="Helical" evidence="7">
    <location>
        <begin position="289"/>
        <end position="305"/>
    </location>
</feature>
<feature type="domain" description="DUF4131" evidence="10">
    <location>
        <begin position="36"/>
        <end position="164"/>
    </location>
</feature>
<feature type="transmembrane region" description="Helical" evidence="7">
    <location>
        <begin position="236"/>
        <end position="255"/>
    </location>
</feature>
<dbReference type="PANTHER" id="PTHR30619">
    <property type="entry name" value="DNA INTERNALIZATION/COMPETENCE PROTEIN COMEC/REC2"/>
    <property type="match status" value="1"/>
</dbReference>
<reference evidence="11" key="1">
    <citation type="submission" date="2023-02" db="EMBL/GenBank/DDBJ databases">
        <title>Actinomadura rubrobrunea NBRC 14622.</title>
        <authorList>
            <person name="Ichikawa N."/>
            <person name="Sato H."/>
            <person name="Tonouchi N."/>
        </authorList>
    </citation>
    <scope>NUCLEOTIDE SEQUENCE</scope>
    <source>
        <strain evidence="11">NBRC 14622</strain>
    </source>
</reference>
<feature type="compositionally biased region" description="Pro residues" evidence="6">
    <location>
        <begin position="615"/>
        <end position="625"/>
    </location>
</feature>
<dbReference type="Pfam" id="PF13567">
    <property type="entry name" value="DUF4131"/>
    <property type="match status" value="1"/>
</dbReference>
<keyword evidence="4 7" id="KW-1133">Transmembrane helix</keyword>
<dbReference type="Pfam" id="PF00753">
    <property type="entry name" value="Lactamase_B"/>
    <property type="match status" value="1"/>
</dbReference>